<reference evidence="2" key="1">
    <citation type="submission" date="2018-06" db="EMBL/GenBank/DDBJ databases">
        <authorList>
            <person name="Zhirakovskaya E."/>
        </authorList>
    </citation>
    <scope>NUCLEOTIDE SEQUENCE</scope>
</reference>
<dbReference type="AlphaFoldDB" id="A0A3B0UL71"/>
<dbReference type="SUPFAM" id="SSF55821">
    <property type="entry name" value="YrdC/RibB"/>
    <property type="match status" value="1"/>
</dbReference>
<dbReference type="InterPro" id="IPR006070">
    <property type="entry name" value="Sua5-like_dom"/>
</dbReference>
<dbReference type="InterPro" id="IPR052532">
    <property type="entry name" value="SUA5_domain"/>
</dbReference>
<dbReference type="PANTHER" id="PTHR42828:SF3">
    <property type="entry name" value="THREONYLCARBAMOYL-AMP SYNTHASE"/>
    <property type="match status" value="1"/>
</dbReference>
<evidence type="ECO:0000259" key="1">
    <source>
        <dbReference type="PROSITE" id="PS51163"/>
    </source>
</evidence>
<protein>
    <submittedName>
        <fullName evidence="2">Hypothetical YciO protein, TsaC/YrdC paralog</fullName>
    </submittedName>
</protein>
<dbReference type="GO" id="GO:0003725">
    <property type="term" value="F:double-stranded RNA binding"/>
    <property type="evidence" value="ECO:0007669"/>
    <property type="project" value="InterPro"/>
</dbReference>
<feature type="domain" description="YrdC-like" evidence="1">
    <location>
        <begin position="12"/>
        <end position="200"/>
    </location>
</feature>
<dbReference type="NCBIfam" id="TIGR00057">
    <property type="entry name" value="L-threonylcarbamoyladenylate synthase"/>
    <property type="match status" value="1"/>
</dbReference>
<dbReference type="Gene3D" id="3.90.870.10">
    <property type="entry name" value="DHBP synthase"/>
    <property type="match status" value="1"/>
</dbReference>
<dbReference type="InterPro" id="IPR017945">
    <property type="entry name" value="DHBP_synth_RibB-like_a/b_dom"/>
</dbReference>
<dbReference type="EMBL" id="UOET01000305">
    <property type="protein sequence ID" value="VAW28993.1"/>
    <property type="molecule type" value="Genomic_DNA"/>
</dbReference>
<proteinExistence type="predicted"/>
<evidence type="ECO:0000313" key="2">
    <source>
        <dbReference type="EMBL" id="VAW28993.1"/>
    </source>
</evidence>
<sequence>MLLKIYPENPAPRHIRAATEALNNGGIVIFPTDTVYAMGCDLFYHKAFQKIQQIKGQGKAKNNFSIIVKDLSMLSEYTLPLDNHVFRLLKKNLPGPFTFILNANSKVPKLFQSKKRTLGVRIPDNRILMAIVEELGHPLVTTSIHDEDEVVEYTTDPGLINEKYGHLVNIVIDGGYGDNEASTVVDCTSGEAIIIRQEKGTLNE</sequence>
<organism evidence="2">
    <name type="scientific">hydrothermal vent metagenome</name>
    <dbReference type="NCBI Taxonomy" id="652676"/>
    <lineage>
        <taxon>unclassified sequences</taxon>
        <taxon>metagenomes</taxon>
        <taxon>ecological metagenomes</taxon>
    </lineage>
</organism>
<name>A0A3B0UL71_9ZZZZ</name>
<accession>A0A3B0UL71</accession>
<dbReference type="PANTHER" id="PTHR42828">
    <property type="entry name" value="DHBP SYNTHASE RIBB-LIKE ALPHA/BETA DOMAIN-CONTAINING PROTEIN"/>
    <property type="match status" value="1"/>
</dbReference>
<gene>
    <name evidence="2" type="ORF">MNBD_BACTEROID07-1327</name>
</gene>
<dbReference type="Pfam" id="PF01300">
    <property type="entry name" value="Sua5_yciO_yrdC"/>
    <property type="match status" value="1"/>
</dbReference>
<dbReference type="PROSITE" id="PS51163">
    <property type="entry name" value="YRDC"/>
    <property type="match status" value="1"/>
</dbReference>